<reference evidence="2 3" key="1">
    <citation type="submission" date="2018-04" db="EMBL/GenBank/DDBJ databases">
        <title>The genome of golden apple snail Pomacea canaliculata provides insight into stress tolerance and invasive adaptation.</title>
        <authorList>
            <person name="Liu C."/>
            <person name="Liu B."/>
            <person name="Ren Y."/>
            <person name="Zhang Y."/>
            <person name="Wang H."/>
            <person name="Li S."/>
            <person name="Jiang F."/>
            <person name="Yin L."/>
            <person name="Zhang G."/>
            <person name="Qian W."/>
            <person name="Fan W."/>
        </authorList>
    </citation>
    <scope>NUCLEOTIDE SEQUENCE [LARGE SCALE GENOMIC DNA]</scope>
    <source>
        <strain evidence="2">SZHN2017</strain>
        <tissue evidence="2">Muscle</tissue>
    </source>
</reference>
<sequence length="224" mass="25163">MSEESSGPAASPPVAAAPEVRVVVCTDSRPNRRSGRSKFEAPRTAHHEGDKTQGKRFEEKGSSARDAEDVSDDKANHHCGRRRINSVVQMEDGRDEGDKEDTDDQEGNDRFQQRVTTSGVNQDEADGEDLPFPGFAPKTFMFFTQRNWLRFSIQHQLAEAFRLAEKVFDLAPRQFELFLLLLLRERESAVCCNCFIVLPRSKKSGHHKLTEAVGMEKGKAKSLV</sequence>
<feature type="compositionally biased region" description="Low complexity" evidence="1">
    <location>
        <begin position="1"/>
        <end position="24"/>
    </location>
</feature>
<dbReference type="Proteomes" id="UP000245119">
    <property type="component" value="Linkage Group LG1"/>
</dbReference>
<accession>A0A2T7PW84</accession>
<comment type="caution">
    <text evidence="2">The sequence shown here is derived from an EMBL/GenBank/DDBJ whole genome shotgun (WGS) entry which is preliminary data.</text>
</comment>
<evidence type="ECO:0000313" key="2">
    <source>
        <dbReference type="EMBL" id="PVD37660.1"/>
    </source>
</evidence>
<dbReference type="EMBL" id="PZQS01000001">
    <property type="protein sequence ID" value="PVD37660.1"/>
    <property type="molecule type" value="Genomic_DNA"/>
</dbReference>
<organism evidence="2 3">
    <name type="scientific">Pomacea canaliculata</name>
    <name type="common">Golden apple snail</name>
    <dbReference type="NCBI Taxonomy" id="400727"/>
    <lineage>
        <taxon>Eukaryota</taxon>
        <taxon>Metazoa</taxon>
        <taxon>Spiralia</taxon>
        <taxon>Lophotrochozoa</taxon>
        <taxon>Mollusca</taxon>
        <taxon>Gastropoda</taxon>
        <taxon>Caenogastropoda</taxon>
        <taxon>Architaenioglossa</taxon>
        <taxon>Ampullarioidea</taxon>
        <taxon>Ampullariidae</taxon>
        <taxon>Pomacea</taxon>
    </lineage>
</organism>
<evidence type="ECO:0000256" key="1">
    <source>
        <dbReference type="SAM" id="MobiDB-lite"/>
    </source>
</evidence>
<protein>
    <submittedName>
        <fullName evidence="2">Uncharacterized protein</fullName>
    </submittedName>
</protein>
<dbReference type="AlphaFoldDB" id="A0A2T7PW84"/>
<keyword evidence="3" id="KW-1185">Reference proteome</keyword>
<feature type="compositionally biased region" description="Basic and acidic residues" evidence="1">
    <location>
        <begin position="37"/>
        <end position="76"/>
    </location>
</feature>
<gene>
    <name evidence="2" type="ORF">C0Q70_00259</name>
</gene>
<proteinExistence type="predicted"/>
<evidence type="ECO:0000313" key="3">
    <source>
        <dbReference type="Proteomes" id="UP000245119"/>
    </source>
</evidence>
<dbReference type="OrthoDB" id="416585at2759"/>
<feature type="region of interest" description="Disordered" evidence="1">
    <location>
        <begin position="1"/>
        <end position="130"/>
    </location>
</feature>
<name>A0A2T7PW84_POMCA</name>
<feature type="compositionally biased region" description="Acidic residues" evidence="1">
    <location>
        <begin position="93"/>
        <end position="106"/>
    </location>
</feature>